<feature type="binding site" evidence="7">
    <location>
        <position position="150"/>
    </location>
    <ligand>
        <name>chlorophyll a</name>
        <dbReference type="ChEBI" id="CHEBI:58416"/>
        <label>3</label>
    </ligand>
</feature>
<comment type="function">
    <text evidence="1">The light-harvesting complex (LHC) functions as a light receptor, it captures and delivers excitation energy to photosystems with which it is closely associated. Energy is transferred from the carotenoid and chlorophyll C (or B) to chlorophyll A and the photosynthetic reaction centers where it is used to synthesize ATP and reducing power.</text>
</comment>
<gene>
    <name evidence="9" type="ORF">PECAL_3P06740</name>
</gene>
<dbReference type="Pfam" id="PF00504">
    <property type="entry name" value="Chloroa_b-bind"/>
    <property type="match status" value="1"/>
</dbReference>
<evidence type="ECO:0000256" key="6">
    <source>
        <dbReference type="ARBA" id="ARBA00022640"/>
    </source>
</evidence>
<accession>A0A8J2SNR7</accession>
<evidence type="ECO:0000256" key="1">
    <source>
        <dbReference type="ARBA" id="ARBA00004022"/>
    </source>
</evidence>
<dbReference type="GO" id="GO:0009765">
    <property type="term" value="P:photosynthesis, light harvesting"/>
    <property type="evidence" value="ECO:0007669"/>
    <property type="project" value="InterPro"/>
</dbReference>
<keyword evidence="5" id="KW-0602">Photosynthesis</keyword>
<comment type="subcellular location">
    <subcellularLocation>
        <location evidence="2">Plastid</location>
        <location evidence="2">Chloroplast</location>
    </subcellularLocation>
</comment>
<protein>
    <recommendedName>
        <fullName evidence="11">Plastid light harvesting protein</fullName>
    </recommendedName>
</protein>
<dbReference type="EMBL" id="CAKKNE010000003">
    <property type="protein sequence ID" value="CAH0370769.1"/>
    <property type="molecule type" value="Genomic_DNA"/>
</dbReference>
<keyword evidence="7" id="KW-0157">Chromophore</keyword>
<evidence type="ECO:0000256" key="7">
    <source>
        <dbReference type="PIRSR" id="PIRSR601344-1"/>
    </source>
</evidence>
<feature type="binding site" evidence="7">
    <location>
        <position position="145"/>
    </location>
    <ligand>
        <name>chlorophyll a</name>
        <dbReference type="ChEBI" id="CHEBI:58416"/>
        <label>1</label>
    </ligand>
</feature>
<dbReference type="Gene3D" id="1.10.3460.10">
    <property type="entry name" value="Chlorophyll a/b binding protein domain"/>
    <property type="match status" value="1"/>
</dbReference>
<evidence type="ECO:0000313" key="9">
    <source>
        <dbReference type="EMBL" id="CAH0370769.1"/>
    </source>
</evidence>
<evidence type="ECO:0000313" key="10">
    <source>
        <dbReference type="Proteomes" id="UP000789595"/>
    </source>
</evidence>
<reference evidence="9" key="1">
    <citation type="submission" date="2021-11" db="EMBL/GenBank/DDBJ databases">
        <authorList>
            <consortium name="Genoscope - CEA"/>
            <person name="William W."/>
        </authorList>
    </citation>
    <scope>NUCLEOTIDE SEQUENCE</scope>
</reference>
<dbReference type="AlphaFoldDB" id="A0A8J2SNR7"/>
<feature type="binding site" evidence="7">
    <location>
        <position position="269"/>
    </location>
    <ligand>
        <name>chlorophyll a</name>
        <dbReference type="ChEBI" id="CHEBI:58416"/>
        <label>1</label>
    </ligand>
</feature>
<evidence type="ECO:0000256" key="8">
    <source>
        <dbReference type="SAM" id="SignalP"/>
    </source>
</evidence>
<evidence type="ECO:0008006" key="11">
    <source>
        <dbReference type="Google" id="ProtNLM"/>
    </source>
</evidence>
<dbReference type="PANTHER" id="PTHR21649">
    <property type="entry name" value="CHLOROPHYLL A/B BINDING PROTEIN"/>
    <property type="match status" value="1"/>
</dbReference>
<dbReference type="InterPro" id="IPR001344">
    <property type="entry name" value="Chloro_AB-bd_pln"/>
</dbReference>
<evidence type="ECO:0000256" key="2">
    <source>
        <dbReference type="ARBA" id="ARBA00004229"/>
    </source>
</evidence>
<dbReference type="Proteomes" id="UP000789595">
    <property type="component" value="Unassembled WGS sequence"/>
</dbReference>
<dbReference type="GO" id="GO:0016020">
    <property type="term" value="C:membrane"/>
    <property type="evidence" value="ECO:0007669"/>
    <property type="project" value="InterPro"/>
</dbReference>
<evidence type="ECO:0000256" key="5">
    <source>
        <dbReference type="ARBA" id="ARBA00022531"/>
    </source>
</evidence>
<feature type="binding site" evidence="7">
    <location>
        <position position="266"/>
    </location>
    <ligand>
        <name>chlorophyll a</name>
        <dbReference type="ChEBI" id="CHEBI:58416"/>
        <label>1</label>
    </ligand>
</feature>
<feature type="signal peptide" evidence="8">
    <location>
        <begin position="1"/>
        <end position="18"/>
    </location>
</feature>
<keyword evidence="4" id="KW-0150">Chloroplast</keyword>
<dbReference type="GO" id="GO:0009507">
    <property type="term" value="C:chloroplast"/>
    <property type="evidence" value="ECO:0007669"/>
    <property type="project" value="UniProtKB-SubCell"/>
</dbReference>
<name>A0A8J2SNR7_9STRA</name>
<proteinExistence type="inferred from homology"/>
<keyword evidence="7" id="KW-0148">Chlorophyll</keyword>
<organism evidence="9 10">
    <name type="scientific">Pelagomonas calceolata</name>
    <dbReference type="NCBI Taxonomy" id="35677"/>
    <lineage>
        <taxon>Eukaryota</taxon>
        <taxon>Sar</taxon>
        <taxon>Stramenopiles</taxon>
        <taxon>Ochrophyta</taxon>
        <taxon>Pelagophyceae</taxon>
        <taxon>Pelagomonadales</taxon>
        <taxon>Pelagomonadaceae</taxon>
        <taxon>Pelagomonas</taxon>
    </lineage>
</organism>
<dbReference type="OrthoDB" id="423598at2759"/>
<feature type="binding site" evidence="7">
    <location>
        <position position="271"/>
    </location>
    <ligand>
        <name>chlorophyll a</name>
        <dbReference type="ChEBI" id="CHEBI:58416"/>
        <label>1</label>
    </ligand>
</feature>
<keyword evidence="6" id="KW-0934">Plastid</keyword>
<evidence type="ECO:0000256" key="3">
    <source>
        <dbReference type="ARBA" id="ARBA00005933"/>
    </source>
</evidence>
<feature type="chain" id="PRO_5035256439" description="Plastid light harvesting protein" evidence="8">
    <location>
        <begin position="19"/>
        <end position="319"/>
    </location>
</feature>
<dbReference type="SUPFAM" id="SSF103511">
    <property type="entry name" value="Chlorophyll a-b binding protein"/>
    <property type="match status" value="1"/>
</dbReference>
<dbReference type="GO" id="GO:0016168">
    <property type="term" value="F:chlorophyll binding"/>
    <property type="evidence" value="ECO:0007669"/>
    <property type="project" value="UniProtKB-KW"/>
</dbReference>
<sequence length="319" mass="33602">MIASKPLIALALLSGANALVAPQQRALKTISMASTPVDTPETAESAAAPAAPMTTLEAAVLEATGTEPAAVAPAPVAAPPVAPAAPPPTPKGRVAQKRTENWSDLALPFSGRPAILDRALAADSGFDPLSLADSKVQLYVYREAELKHARLAMLAAAGWPLAELWDTGIAKTFGLEPIIEENGGRAVSVLNGGMGMISPVYWVSVVLFAGAVEALSEYKKGQAKAADSQWMLTGSYVPGDLGFDPLGLYTIFGKSESGKMLMETAEIKNGRLAMLAITIYALEEAITKNPVVQNSAFLFEPFWKTVENIMMYSPAPYSQ</sequence>
<feature type="binding site" evidence="7">
    <location>
        <position position="148"/>
    </location>
    <ligand>
        <name>chlorophyll a</name>
        <dbReference type="ChEBI" id="CHEBI:58416"/>
        <label>1</label>
    </ligand>
</feature>
<comment type="similarity">
    <text evidence="3">Belongs to the fucoxanthin chlorophyll protein family.</text>
</comment>
<dbReference type="InterPro" id="IPR022796">
    <property type="entry name" value="Chloroa_b-bind"/>
</dbReference>
<keyword evidence="10" id="KW-1185">Reference proteome</keyword>
<comment type="caution">
    <text evidence="9">The sequence shown here is derived from an EMBL/GenBank/DDBJ whole genome shotgun (WGS) entry which is preliminary data.</text>
</comment>
<evidence type="ECO:0000256" key="4">
    <source>
        <dbReference type="ARBA" id="ARBA00022528"/>
    </source>
</evidence>
<keyword evidence="8" id="KW-0732">Signal</keyword>